<dbReference type="InterPro" id="IPR004136">
    <property type="entry name" value="NMO"/>
</dbReference>
<comment type="cofactor">
    <cofactor evidence="1">
        <name>FMN</name>
        <dbReference type="ChEBI" id="CHEBI:58210"/>
    </cofactor>
</comment>
<protein>
    <submittedName>
        <fullName evidence="8">LADA_0F01750g1_1</fullName>
    </submittedName>
</protein>
<keyword evidence="7" id="KW-0503">Monooxygenase</keyword>
<evidence type="ECO:0000256" key="3">
    <source>
        <dbReference type="ARBA" id="ARBA00022630"/>
    </source>
</evidence>
<organism evidence="8 9">
    <name type="scientific">Lachancea dasiensis</name>
    <dbReference type="NCBI Taxonomy" id="1072105"/>
    <lineage>
        <taxon>Eukaryota</taxon>
        <taxon>Fungi</taxon>
        <taxon>Dikarya</taxon>
        <taxon>Ascomycota</taxon>
        <taxon>Saccharomycotina</taxon>
        <taxon>Saccharomycetes</taxon>
        <taxon>Saccharomycetales</taxon>
        <taxon>Saccharomycetaceae</taxon>
        <taxon>Lachancea</taxon>
    </lineage>
</organism>
<proteinExistence type="inferred from homology"/>
<dbReference type="InterPro" id="IPR013785">
    <property type="entry name" value="Aldolase_TIM"/>
</dbReference>
<dbReference type="SUPFAM" id="SSF51412">
    <property type="entry name" value="Inosine monophosphate dehydrogenase (IMPDH)"/>
    <property type="match status" value="1"/>
</dbReference>
<dbReference type="PANTHER" id="PTHR42747:SF3">
    <property type="entry name" value="NITRONATE MONOOXYGENASE-RELATED"/>
    <property type="match status" value="1"/>
</dbReference>
<dbReference type="AlphaFoldDB" id="A0A1G4JIJ7"/>
<dbReference type="Proteomes" id="UP000190274">
    <property type="component" value="Chromosome F"/>
</dbReference>
<evidence type="ECO:0000256" key="7">
    <source>
        <dbReference type="ARBA" id="ARBA00023033"/>
    </source>
</evidence>
<keyword evidence="9" id="KW-1185">Reference proteome</keyword>
<accession>A0A1G4JIJ7</accession>
<keyword evidence="5" id="KW-0547">Nucleotide-binding</keyword>
<dbReference type="EMBL" id="LT598458">
    <property type="protein sequence ID" value="SCU90090.1"/>
    <property type="molecule type" value="Genomic_DNA"/>
</dbReference>
<evidence type="ECO:0000256" key="1">
    <source>
        <dbReference type="ARBA" id="ARBA00001917"/>
    </source>
</evidence>
<evidence type="ECO:0000313" key="9">
    <source>
        <dbReference type="Proteomes" id="UP000190274"/>
    </source>
</evidence>
<dbReference type="FunFam" id="3.20.20.70:FF:000154">
    <property type="entry name" value="Probable nitronate monooxygenase"/>
    <property type="match status" value="1"/>
</dbReference>
<dbReference type="CDD" id="cd04730">
    <property type="entry name" value="NPD_like"/>
    <property type="match status" value="1"/>
</dbReference>
<comment type="similarity">
    <text evidence="2">Belongs to the nitronate monooxygenase family. NMO class I subfamily.</text>
</comment>
<dbReference type="PANTHER" id="PTHR42747">
    <property type="entry name" value="NITRONATE MONOOXYGENASE-RELATED"/>
    <property type="match status" value="1"/>
</dbReference>
<name>A0A1G4JIJ7_9SACH</name>
<evidence type="ECO:0000256" key="6">
    <source>
        <dbReference type="ARBA" id="ARBA00023002"/>
    </source>
</evidence>
<dbReference type="Pfam" id="PF03060">
    <property type="entry name" value="NMO"/>
    <property type="match status" value="1"/>
</dbReference>
<keyword evidence="3" id="KW-0285">Flavoprotein</keyword>
<dbReference type="OrthoDB" id="10265891at2759"/>
<dbReference type="GO" id="GO:0000166">
    <property type="term" value="F:nucleotide binding"/>
    <property type="evidence" value="ECO:0007669"/>
    <property type="project" value="UniProtKB-KW"/>
</dbReference>
<dbReference type="GO" id="GO:0018580">
    <property type="term" value="F:nitronate monooxygenase activity"/>
    <property type="evidence" value="ECO:0007669"/>
    <property type="project" value="InterPro"/>
</dbReference>
<dbReference type="Gene3D" id="3.20.20.70">
    <property type="entry name" value="Aldolase class I"/>
    <property type="match status" value="1"/>
</dbReference>
<evidence type="ECO:0000313" key="8">
    <source>
        <dbReference type="EMBL" id="SCU90090.1"/>
    </source>
</evidence>
<reference evidence="8 9" key="1">
    <citation type="submission" date="2016-03" db="EMBL/GenBank/DDBJ databases">
        <authorList>
            <person name="Devillers H."/>
        </authorList>
    </citation>
    <scope>NUCLEOTIDE SEQUENCE [LARGE SCALE GENOMIC DNA]</scope>
    <source>
        <strain evidence="8">CBS 10888</strain>
    </source>
</reference>
<evidence type="ECO:0000256" key="2">
    <source>
        <dbReference type="ARBA" id="ARBA00009881"/>
    </source>
</evidence>
<gene>
    <name evidence="8" type="ORF">LADA_0F01750G</name>
</gene>
<keyword evidence="4" id="KW-0288">FMN</keyword>
<keyword evidence="6" id="KW-0560">Oxidoreductase</keyword>
<evidence type="ECO:0000256" key="5">
    <source>
        <dbReference type="ARBA" id="ARBA00022741"/>
    </source>
</evidence>
<sequence length="348" mass="37488">MRLGQLVRIPIIQAPMAGVSTPQLAAAVSNAGALGSIGIGASSCEVAEQKILEVRKLTSKPFNVNVFCHKPAIRDCVKEKNWIRHLSPLFKELGAAHPPKDLNEIYKSFVTDQETFEMLILQKPHVVSFHFGLPSKEWISSFKKNGILTMATATSLGEAKTIEEAGVDFIVAQGAEAGGHRGVFDVNVADEMLTTNKLVQLLQDGIKTPIIAAGGIMNGAHIQAMMSLGAEGVQMGTAFLLCPESATSVKYRESLKTVTQSKLTSVISGRPARGIVNKFVKYGESPNAPTPPAYPIAYDVAKRLDALDRAHRNTGEFGAFWAGAEARLCREMNASQLVSALAREAKFE</sequence>
<evidence type="ECO:0000256" key="4">
    <source>
        <dbReference type="ARBA" id="ARBA00022643"/>
    </source>
</evidence>